<protein>
    <submittedName>
        <fullName evidence="10">CSON015559 protein</fullName>
    </submittedName>
</protein>
<accession>A0A336MD97</accession>
<dbReference type="EMBL" id="UFQT01000997">
    <property type="protein sequence ID" value="SSX28372.1"/>
    <property type="molecule type" value="Genomic_DNA"/>
</dbReference>
<feature type="compositionally biased region" description="Acidic residues" evidence="8">
    <location>
        <begin position="147"/>
        <end position="169"/>
    </location>
</feature>
<dbReference type="GO" id="GO:0005634">
    <property type="term" value="C:nucleus"/>
    <property type="evidence" value="ECO:0007669"/>
    <property type="project" value="UniProtKB-SubCell"/>
</dbReference>
<evidence type="ECO:0000256" key="1">
    <source>
        <dbReference type="ARBA" id="ARBA00004123"/>
    </source>
</evidence>
<proteinExistence type="predicted"/>
<evidence type="ECO:0000256" key="8">
    <source>
        <dbReference type="SAM" id="MobiDB-lite"/>
    </source>
</evidence>
<keyword evidence="3" id="KW-0677">Repeat</keyword>
<feature type="region of interest" description="Disordered" evidence="8">
    <location>
        <begin position="147"/>
        <end position="192"/>
    </location>
</feature>
<organism evidence="10">
    <name type="scientific">Culicoides sonorensis</name>
    <name type="common">Biting midge</name>
    <dbReference type="NCBI Taxonomy" id="179676"/>
    <lineage>
        <taxon>Eukaryota</taxon>
        <taxon>Metazoa</taxon>
        <taxon>Ecdysozoa</taxon>
        <taxon>Arthropoda</taxon>
        <taxon>Hexapoda</taxon>
        <taxon>Insecta</taxon>
        <taxon>Pterygota</taxon>
        <taxon>Neoptera</taxon>
        <taxon>Endopterygota</taxon>
        <taxon>Diptera</taxon>
        <taxon>Nematocera</taxon>
        <taxon>Chironomoidea</taxon>
        <taxon>Ceratopogonidae</taxon>
        <taxon>Ceratopogoninae</taxon>
        <taxon>Culicoides</taxon>
        <taxon>Monoculicoides</taxon>
    </lineage>
</organism>
<dbReference type="InterPro" id="IPR050888">
    <property type="entry name" value="ZnF_C2H2-type_TF"/>
</dbReference>
<feature type="compositionally biased region" description="Acidic residues" evidence="8">
    <location>
        <begin position="437"/>
        <end position="452"/>
    </location>
</feature>
<dbReference type="Pfam" id="PF12874">
    <property type="entry name" value="zf-met"/>
    <property type="match status" value="1"/>
</dbReference>
<feature type="domain" description="C2H2-type" evidence="9">
    <location>
        <begin position="354"/>
        <end position="381"/>
    </location>
</feature>
<dbReference type="AlphaFoldDB" id="A0A336MD97"/>
<dbReference type="Gene3D" id="3.30.160.60">
    <property type="entry name" value="Classic Zinc Finger"/>
    <property type="match status" value="3"/>
</dbReference>
<dbReference type="PANTHER" id="PTHR24406">
    <property type="entry name" value="TRANSCRIPTIONAL REPRESSOR CTCFL-RELATED"/>
    <property type="match status" value="1"/>
</dbReference>
<dbReference type="SUPFAM" id="SSF57667">
    <property type="entry name" value="beta-beta-alpha zinc fingers"/>
    <property type="match status" value="3"/>
</dbReference>
<feature type="domain" description="C2H2-type" evidence="9">
    <location>
        <begin position="198"/>
        <end position="225"/>
    </location>
</feature>
<feature type="domain" description="C2H2-type" evidence="9">
    <location>
        <begin position="324"/>
        <end position="351"/>
    </location>
</feature>
<dbReference type="VEuPathDB" id="VectorBase:CSON015559"/>
<feature type="domain" description="C2H2-type" evidence="9">
    <location>
        <begin position="382"/>
        <end position="409"/>
    </location>
</feature>
<sequence length="452" mass="52371">MSYLVFTKFQTDSSGAIRGYGKANMENLVSKVQIPLIEDLYPCFMCNLCNNILSINIFVSTNQQSLPQQQFYGAQEVPSTPIFINNFPIDSFQPQNISVPIEPVFNFAPANVILPQTENNILMMDNQEPIHYENDEGGGGEESIIEDEIQSDDDDETEDETSSEEEEIHEEEHQEISNNDDSQDIESQTSQNDVSRDYSCLTCGKRFFSKSPLYNHYRVSSCPKPETRRRYKPLSTEIHSPEEVDVTTKTEVYPCEHCQRTFKTRYARYYHFKKSECTIPFERQRAPFHCELCNKILGTKRGYRLHLENHAKPPKEKAPVQTEFKCPDCNKVCKSKVGFNQHRFLHVTDQQRPFQCKICHRGFGSKLSLQMHELSHKNDENYICSICEEQFRDKVQLRIHILSHTAEFGENMENCDCPDGKLLKTNLEGLENHNESSEYETDDDDEESENEN</sequence>
<feature type="region of interest" description="Disordered" evidence="8">
    <location>
        <begin position="430"/>
        <end position="452"/>
    </location>
</feature>
<comment type="subcellular location">
    <subcellularLocation>
        <location evidence="1">Nucleus</location>
    </subcellularLocation>
</comment>
<dbReference type="PROSITE" id="PS00028">
    <property type="entry name" value="ZINC_FINGER_C2H2_1"/>
    <property type="match status" value="4"/>
</dbReference>
<dbReference type="InterPro" id="IPR013087">
    <property type="entry name" value="Znf_C2H2_type"/>
</dbReference>
<evidence type="ECO:0000256" key="4">
    <source>
        <dbReference type="ARBA" id="ARBA00022771"/>
    </source>
</evidence>
<evidence type="ECO:0000313" key="10">
    <source>
        <dbReference type="EMBL" id="SSX28372.1"/>
    </source>
</evidence>
<evidence type="ECO:0000256" key="2">
    <source>
        <dbReference type="ARBA" id="ARBA00022723"/>
    </source>
</evidence>
<dbReference type="PROSITE" id="PS50157">
    <property type="entry name" value="ZINC_FINGER_C2H2_2"/>
    <property type="match status" value="4"/>
</dbReference>
<keyword evidence="5" id="KW-0862">Zinc</keyword>
<gene>
    <name evidence="10" type="primary">CSON015559</name>
</gene>
<keyword evidence="6" id="KW-0539">Nucleus</keyword>
<dbReference type="SMART" id="SM00355">
    <property type="entry name" value="ZnF_C2H2"/>
    <property type="match status" value="6"/>
</dbReference>
<keyword evidence="2" id="KW-0479">Metal-binding</keyword>
<dbReference type="GO" id="GO:0008270">
    <property type="term" value="F:zinc ion binding"/>
    <property type="evidence" value="ECO:0007669"/>
    <property type="project" value="UniProtKB-KW"/>
</dbReference>
<name>A0A336MD97_CULSO</name>
<evidence type="ECO:0000256" key="3">
    <source>
        <dbReference type="ARBA" id="ARBA00022737"/>
    </source>
</evidence>
<reference evidence="10" key="1">
    <citation type="submission" date="2018-07" db="EMBL/GenBank/DDBJ databases">
        <authorList>
            <person name="Quirk P.G."/>
            <person name="Krulwich T.A."/>
        </authorList>
    </citation>
    <scope>NUCLEOTIDE SEQUENCE</scope>
</reference>
<evidence type="ECO:0000256" key="5">
    <source>
        <dbReference type="ARBA" id="ARBA00022833"/>
    </source>
</evidence>
<dbReference type="Pfam" id="PF00096">
    <property type="entry name" value="zf-C2H2"/>
    <property type="match status" value="3"/>
</dbReference>
<evidence type="ECO:0000259" key="9">
    <source>
        <dbReference type="PROSITE" id="PS50157"/>
    </source>
</evidence>
<evidence type="ECO:0000256" key="7">
    <source>
        <dbReference type="PROSITE-ProRule" id="PRU00042"/>
    </source>
</evidence>
<keyword evidence="4 7" id="KW-0863">Zinc-finger</keyword>
<dbReference type="InterPro" id="IPR036236">
    <property type="entry name" value="Znf_C2H2_sf"/>
</dbReference>
<evidence type="ECO:0000256" key="6">
    <source>
        <dbReference type="ARBA" id="ARBA00023242"/>
    </source>
</evidence>